<protein>
    <submittedName>
        <fullName evidence="2">Uncharacterized protein</fullName>
    </submittedName>
</protein>
<evidence type="ECO:0000256" key="1">
    <source>
        <dbReference type="SAM" id="MobiDB-lite"/>
    </source>
</evidence>
<dbReference type="EMBL" id="CP003098">
    <property type="protein sequence ID" value="AET33694.1"/>
    <property type="molecule type" value="Genomic_DNA"/>
</dbReference>
<organism evidence="2 3">
    <name type="scientific">Pyrobaculum ferrireducens</name>
    <dbReference type="NCBI Taxonomy" id="1104324"/>
    <lineage>
        <taxon>Archaea</taxon>
        <taxon>Thermoproteota</taxon>
        <taxon>Thermoprotei</taxon>
        <taxon>Thermoproteales</taxon>
        <taxon>Thermoproteaceae</taxon>
        <taxon>Pyrobaculum</taxon>
    </lineage>
</organism>
<dbReference type="Proteomes" id="UP000005867">
    <property type="component" value="Chromosome"/>
</dbReference>
<feature type="compositionally biased region" description="Low complexity" evidence="1">
    <location>
        <begin position="40"/>
        <end position="63"/>
    </location>
</feature>
<evidence type="ECO:0000313" key="3">
    <source>
        <dbReference type="Proteomes" id="UP000005867"/>
    </source>
</evidence>
<dbReference type="AlphaFoldDB" id="G7VBS7"/>
<keyword evidence="3" id="KW-1185">Reference proteome</keyword>
<dbReference type="BioCyc" id="PSP1104324:GJSN-2253-MONOMER"/>
<accession>G7VBS7</accession>
<gene>
    <name evidence="2" type="ORF">P186_2304</name>
</gene>
<dbReference type="HOGENOM" id="CLU_431910_0_0_2"/>
<sequence>MAALAAVLIAVYFALQPTQPPSPQPTTTQPPPTTTPPRIPQTSTTPATATTSTNTPQTTTTQTYTTTARAPIYLPKIEVQIVAPKVVNTTKLPFQINYTIVIRNVGNGTGSVDVAGSIRRLAPGEEAKIDAHMTARRAGLHTVEVDVNGTRYTGVVAVYYYAPMLVAEPLAVNVTSLPTNVTLSARIRNVGNYTARVAGVEIRPGEEKTVNITVAIEVAGSTMVEVEGVKIPLSVYYLVPKLEWRIGGPPEVEAVPGETYPVWLWVKNTGNATAELSIDGKNYSLAPGKGLNTTKIVTVDRAGVYDVGFQLKGAVNATVKHTLVAKIVAPKVELVIWSPELKRSWPLPNTTDETTLSVVEKTATLKWGYIISTNATRRIVTLIVEHPDGVDKIRLAPGETASKNFTTTSQAPGSAEAWVKINSTLYKLKTSLQLTPLKITISDVSKIEFSDNRQIEVKITCQTQEGPRGPNIKILSVSGTLTYTSGGRQISGTLKAYWGSEYSGDYRGEIKDKSGWLLANIFGYSIYIEFTTSPLAVTKILINGEPRNCEVPTSLAPSIFYAEKPTATEVSATEYAVRLVSAFARTDSEKPQSATWNGEYVEVQTRDGTTLKVYFESGKVRIEGPLTASLVIS</sequence>
<dbReference type="STRING" id="1104324.P186_2304"/>
<name>G7VBS7_9CREN</name>
<dbReference type="eggNOG" id="arCOG05462">
    <property type="taxonomic scope" value="Archaea"/>
</dbReference>
<reference evidence="2 3" key="1">
    <citation type="journal article" date="2012" name="J. Bacteriol.">
        <title>Complete genome sequence of strain 1860, a crenarchaeon of the genus pyrobaculum able to grow with various electron acceptors.</title>
        <authorList>
            <person name="Mardanov A.V."/>
            <person name="Gumerov V.M."/>
            <person name="Slobodkina G.B."/>
            <person name="Beletsky A.V."/>
            <person name="Bonch-Osmolovskaya E.A."/>
            <person name="Ravin N.V."/>
            <person name="Skryabin K.G."/>
        </authorList>
    </citation>
    <scope>NUCLEOTIDE SEQUENCE [LARGE SCALE GENOMIC DNA]</scope>
    <source>
        <strain evidence="2 3">1860</strain>
    </source>
</reference>
<evidence type="ECO:0000313" key="2">
    <source>
        <dbReference type="EMBL" id="AET33694.1"/>
    </source>
</evidence>
<proteinExistence type="predicted"/>
<feature type="compositionally biased region" description="Pro residues" evidence="1">
    <location>
        <begin position="18"/>
        <end position="39"/>
    </location>
</feature>
<dbReference type="KEGG" id="pyr:P186_2304"/>
<feature type="region of interest" description="Disordered" evidence="1">
    <location>
        <begin position="18"/>
        <end position="63"/>
    </location>
</feature>